<comment type="caution">
    <text evidence="3">The sequence shown here is derived from an EMBL/GenBank/DDBJ whole genome shotgun (WGS) entry which is preliminary data.</text>
</comment>
<dbReference type="Proteomes" id="UP000591131">
    <property type="component" value="Unassembled WGS sequence"/>
</dbReference>
<evidence type="ECO:0000256" key="1">
    <source>
        <dbReference type="SAM" id="MobiDB-lite"/>
    </source>
</evidence>
<gene>
    <name evidence="3" type="ORF">FOL47_011244</name>
</gene>
<feature type="region of interest" description="Disordered" evidence="1">
    <location>
        <begin position="1770"/>
        <end position="1828"/>
    </location>
</feature>
<feature type="compositionally biased region" description="Polar residues" evidence="1">
    <location>
        <begin position="787"/>
        <end position="808"/>
    </location>
</feature>
<feature type="compositionally biased region" description="Basic and acidic residues" evidence="1">
    <location>
        <begin position="742"/>
        <end position="754"/>
    </location>
</feature>
<accession>A0A7J6MMT7</accession>
<evidence type="ECO:0000256" key="2">
    <source>
        <dbReference type="SAM" id="SignalP"/>
    </source>
</evidence>
<feature type="chain" id="PRO_5029700372" description="Transmembrane protein" evidence="2">
    <location>
        <begin position="21"/>
        <end position="1828"/>
    </location>
</feature>
<feature type="compositionally biased region" description="Low complexity" evidence="1">
    <location>
        <begin position="1396"/>
        <end position="1408"/>
    </location>
</feature>
<feature type="region of interest" description="Disordered" evidence="1">
    <location>
        <begin position="1268"/>
        <end position="1310"/>
    </location>
</feature>
<evidence type="ECO:0000313" key="4">
    <source>
        <dbReference type="Proteomes" id="UP000591131"/>
    </source>
</evidence>
<organism evidence="3 4">
    <name type="scientific">Perkinsus chesapeaki</name>
    <name type="common">Clam parasite</name>
    <name type="synonym">Perkinsus andrewsi</name>
    <dbReference type="NCBI Taxonomy" id="330153"/>
    <lineage>
        <taxon>Eukaryota</taxon>
        <taxon>Sar</taxon>
        <taxon>Alveolata</taxon>
        <taxon>Perkinsozoa</taxon>
        <taxon>Perkinsea</taxon>
        <taxon>Perkinsida</taxon>
        <taxon>Perkinsidae</taxon>
        <taxon>Perkinsus</taxon>
    </lineage>
</organism>
<feature type="region of interest" description="Disordered" evidence="1">
    <location>
        <begin position="381"/>
        <end position="414"/>
    </location>
</feature>
<feature type="region of interest" description="Disordered" evidence="1">
    <location>
        <begin position="1396"/>
        <end position="1420"/>
    </location>
</feature>
<feature type="region of interest" description="Disordered" evidence="1">
    <location>
        <begin position="1356"/>
        <end position="1382"/>
    </location>
</feature>
<feature type="compositionally biased region" description="Basic residues" evidence="1">
    <location>
        <begin position="1779"/>
        <end position="1790"/>
    </location>
</feature>
<evidence type="ECO:0008006" key="5">
    <source>
        <dbReference type="Google" id="ProtNLM"/>
    </source>
</evidence>
<sequence>MLPLTRSLLCVLFLIYFVTASTRSYSDANDEDEIGDDDTGIDEFLDEAISLLPVEVPFTSSLVFPSAQTVGIETILQGLNITGDSGIIDSGALSVTYGHCNSKSRCLFELKCHSRISHFEHDGASAFYLFPRGAPHVALASEGVPATESCKTEDGKCILLNRLCNNIRSDILELTSSEERAQESSIPFVELHGTLPLHEASMTFMSEVVPDEIDDVAEEGNKGERDLVVRLVSLEDGGHYYRVKGAPNSYLDFDIGKDNLLALQRMSCPVEGKNKGNKHKDTKFAPPEKTFLWETSFSDHIDKRILLSIVLPTKAKLPYVRTALTWLALGFSPESSGESSSAEPADEATASYFMKNQGRLGRFDEIIKGLEDQSRQLEDEISKLPKASEGRNVAKGSDKTETSNLVPPPKPKRTYTTYTVGAAAEGLYDIDSASNHAKFSHRDSEGRPMLSEIKCASRVTYGGYESASYYFPDGYPLTGLCDPTKTLNSCLLPNASAELAQIICPRMVELVDEIVEKRAEEKTPEGLNKTEVRKETDHPFFETHNLKEMGREIDITFITKELPRNGDFTFGSTPQTARNLTVKLVRAAEEVKYRVQDLADRSADFKIDDGRLTLRTLICPKEEKVTAKKPNRSRLQSAISKLPKFLRKKQDTTQTSSVEMFADETRSFPAKWPDLPTLSGVDSATVTLSPSATYDHVVGALKWLLLGMVNHATTNTPKDQTIAKSSTSQRDEEQRPIPPPRKNKENDQARVDSVRHRRDPPPRPNAGDVEGNGAVRKAPAKPPRSFISGQSAESGSLSGAGKETTQMKTMKKRAPAVPDDRYKDFKSLLAEGETNILDSAKAITTGAGDIGSIANEHNMIVSDEGKIIFQPSHEGETLMITEMKCPTRDRYKLPSFPHPEHSYYIFPEGLSKFRLSFGMFKSATRDDTYEIKTSSRLEDSLKILYMGLSWDRAVPAKAVHAPALRAARITDRLCHFVQSDVEALVKNDKDKVEGGVKMLKSDDNEAIPFAELHGTEPLKDSPIKFTFISSTAPNLNSPIIVDDKVLQLNVNDLKVTQVGRAFYEVQSEDFKVRFEAHAKYFRLKEMKCPGRWYSDKLDSPTDFVFKEGLSDFLVKFQGSDLLGEVTKATFDLPDATEAEVALKWLLRVISAEASSVLETMEGTNKSEFLMRSTTPEGFLIRNLCRQKGSSEHKKDTSSRPVSKVKSVLKRLLSGLSSSSSFNEDFGRAYKKVTHRDWEGSKSSASTREGDTPTVIALPSSVLTRMRTTVNRRRRHSSAEIFPKPSKKDRPFERVQSFGGFDKEESMEAEVPHTTDEDWEHAFDTSRQASENNVGPGNLLTLAGSKSPLPPDIAEFDPLQGKTDGDQNGLTAHEESGYSAQSTGDSILNTAIIDSDTTVTSSGSGSHTSNAPKRHESQTAQPPFDQLLVKDEYNMLKNDVFGRPNLIGGEGERLVYPEPTWTTHTGNFMIEFFTPSWSQGQLAIRQLSCKARLDYHNDHFAGYVFPKGLHRFNMRFPGFPGAPKEHRLYGIQHTGLLSDSVRLLYIGTAEPVEGPPQDVRASATLLYPITVALCKMIQDDITAHEQDGDYRILKDVPYIEAHKSITGDGGAEITLVSKALPGPDDFPNKVDSSVPEPETLKVEVKKRKKGNSVYTVKDKGSFISFVSEKDRLRFNAMSCPGKLLASKISYEKLETKPAYISAQWRRTFLKDYNVLPFVMKESASDEEVISALRWVYSGLPFPHSGTGYIPGSKRKPPPKSSANKLFVKILCSNPPGKSGEKKKSKGSKIKKEKLQKEKKGDKKEKKPRDAQGGGKGFMKGLFTRKKTAS</sequence>
<feature type="compositionally biased region" description="Basic and acidic residues" evidence="1">
    <location>
        <begin position="1300"/>
        <end position="1310"/>
    </location>
</feature>
<name>A0A7J6MMT7_PERCH</name>
<feature type="compositionally biased region" description="Polar residues" evidence="1">
    <location>
        <begin position="715"/>
        <end position="728"/>
    </location>
</feature>
<dbReference type="EMBL" id="JAAPAO010000096">
    <property type="protein sequence ID" value="KAF4672893.1"/>
    <property type="molecule type" value="Genomic_DNA"/>
</dbReference>
<dbReference type="OrthoDB" id="10320403at2759"/>
<feature type="signal peptide" evidence="2">
    <location>
        <begin position="1"/>
        <end position="20"/>
    </location>
</feature>
<proteinExistence type="predicted"/>
<keyword evidence="2" id="KW-0732">Signal</keyword>
<keyword evidence="4" id="KW-1185">Reference proteome</keyword>
<evidence type="ECO:0000313" key="3">
    <source>
        <dbReference type="EMBL" id="KAF4672893.1"/>
    </source>
</evidence>
<reference evidence="3 4" key="1">
    <citation type="submission" date="2020-04" db="EMBL/GenBank/DDBJ databases">
        <title>Perkinsus chesapeaki whole genome sequence.</title>
        <authorList>
            <person name="Bogema D.R."/>
        </authorList>
    </citation>
    <scope>NUCLEOTIDE SEQUENCE [LARGE SCALE GENOMIC DNA]</scope>
    <source>
        <strain evidence="3">ATCC PRA-425</strain>
    </source>
</reference>
<feature type="compositionally biased region" description="Basic and acidic residues" evidence="1">
    <location>
        <begin position="1791"/>
        <end position="1808"/>
    </location>
</feature>
<feature type="region of interest" description="Disordered" evidence="1">
    <location>
        <begin position="715"/>
        <end position="817"/>
    </location>
</feature>
<protein>
    <recommendedName>
        <fullName evidence="5">Transmembrane protein</fullName>
    </recommendedName>
</protein>